<dbReference type="GO" id="GO:0031083">
    <property type="term" value="C:BLOC-1 complex"/>
    <property type="evidence" value="ECO:0007669"/>
    <property type="project" value="TreeGrafter"/>
</dbReference>
<dbReference type="GO" id="GO:0043015">
    <property type="term" value="F:gamma-tubulin binding"/>
    <property type="evidence" value="ECO:0007669"/>
    <property type="project" value="TreeGrafter"/>
</dbReference>
<dbReference type="Proteomes" id="UP000015103">
    <property type="component" value="Unassembled WGS sequence"/>
</dbReference>
<dbReference type="InParanoid" id="R4G3A4"/>
<dbReference type="VEuPathDB" id="VectorBase:RPRC012389"/>
<dbReference type="GO" id="GO:0016197">
    <property type="term" value="P:endosomal transport"/>
    <property type="evidence" value="ECO:0007669"/>
    <property type="project" value="TreeGrafter"/>
</dbReference>
<dbReference type="eggNOG" id="KOG4559">
    <property type="taxonomic scope" value="Eukaryota"/>
</dbReference>
<reference evidence="4" key="3">
    <citation type="submission" date="2015-05" db="UniProtKB">
        <authorList>
            <consortium name="EnsemblMetazoa"/>
        </authorList>
    </citation>
    <scope>IDENTIFICATION</scope>
</reference>
<dbReference type="HOGENOM" id="CLU_110820_1_0_1"/>
<dbReference type="AlphaFoldDB" id="R4G3A4"/>
<dbReference type="Pfam" id="PF10046">
    <property type="entry name" value="BLOC1_2"/>
    <property type="match status" value="1"/>
</dbReference>
<name>R4G3A4_RHOPR</name>
<keyword evidence="5" id="KW-1185">Reference proteome</keyword>
<sequence length="155" mass="17388">MAAQTGDACSDDGVTDSPKKGPTLSTSTSSFEALDPHDPNLSKLATNMFQKTSDYLIGELTLTQEDYKLLEAMNLATITKYSDMKQIVGNINKNLADLKEKYDQLRPLLDQIDQIEDSVLKLEQAAYKLDSYSKRLEAKFKALEKRNSIIDICWT</sequence>
<dbReference type="PANTHER" id="PTHR46479">
    <property type="entry name" value="BIOGENESIS OF LYSOSOME-RELATED ORGANELLES COMPLEX 1 SUBUNIT 2"/>
    <property type="match status" value="1"/>
</dbReference>
<dbReference type="PANTHER" id="PTHR46479:SF1">
    <property type="entry name" value="BIOGENESIS OF LYSOSOME-RELATED ORGANELLES COMPLEX 1 SUBUNIT 2"/>
    <property type="match status" value="1"/>
</dbReference>
<accession>R4G3A4</accession>
<dbReference type="EnsemblMetazoa" id="RPRC012389-RA">
    <property type="protein sequence ID" value="RPRC012389-PA"/>
    <property type="gene ID" value="RPRC012389"/>
</dbReference>
<dbReference type="GO" id="GO:0032418">
    <property type="term" value="P:lysosome localization"/>
    <property type="evidence" value="ECO:0007669"/>
    <property type="project" value="TreeGrafter"/>
</dbReference>
<dbReference type="GO" id="GO:0000930">
    <property type="term" value="C:gamma-tubulin complex"/>
    <property type="evidence" value="ECO:0007669"/>
    <property type="project" value="TreeGrafter"/>
</dbReference>
<protein>
    <submittedName>
        <fullName evidence="3 4">Putative bioproteinsis of lysosome-related organelles complex-1 subunit 2</fullName>
    </submittedName>
</protein>
<dbReference type="EMBL" id="GAHY01001856">
    <property type="protein sequence ID" value="JAA75654.1"/>
    <property type="molecule type" value="mRNA"/>
</dbReference>
<organism evidence="3">
    <name type="scientific">Rhodnius prolixus</name>
    <name type="common">Triatomid bug</name>
    <dbReference type="NCBI Taxonomy" id="13249"/>
    <lineage>
        <taxon>Eukaryota</taxon>
        <taxon>Metazoa</taxon>
        <taxon>Ecdysozoa</taxon>
        <taxon>Arthropoda</taxon>
        <taxon>Hexapoda</taxon>
        <taxon>Insecta</taxon>
        <taxon>Pterygota</taxon>
        <taxon>Neoptera</taxon>
        <taxon>Paraneoptera</taxon>
        <taxon>Hemiptera</taxon>
        <taxon>Heteroptera</taxon>
        <taxon>Panheteroptera</taxon>
        <taxon>Cimicomorpha</taxon>
        <taxon>Reduviidae</taxon>
        <taxon>Triatominae</taxon>
        <taxon>Rhodnius</taxon>
    </lineage>
</organism>
<dbReference type="FunCoup" id="R4G3A4">
    <property type="interactions" value="22"/>
</dbReference>
<dbReference type="STRING" id="13249.R4G3A4"/>
<reference evidence="3" key="1">
    <citation type="submission" date="2013-04" db="EMBL/GenBank/DDBJ databases">
        <title>An insight into the transcriptome of the digestive tract of the blood sucking bug, Rhodnius prolixus.</title>
        <authorList>
            <person name="Ribeiro J.M.C."/>
            <person name="Genta F.A."/>
            <person name="Sorgine M.H.F."/>
            <person name="Paiva-Silva G.O."/>
            <person name="Majerowicz D."/>
            <person name="Medeiros M."/>
            <person name="Koerich L."/>
            <person name="Terra W.R."/>
            <person name="Ferreira C."/>
            <person name="Pimentel A.C."/>
            <person name="Bisch P.M."/>
            <person name="Diniz M.M.P."/>
            <person name="Nascimento R."/>
            <person name="Salmon D."/>
            <person name="Silber A.M."/>
            <person name="Alves M."/>
            <person name="Oliveira M.F."/>
            <person name="Gondim K.C."/>
            <person name="Silva Neto M.A.C."/>
            <person name="Atella G.C."/>
            <person name="Araujo H."/>
            <person name="Dias F.S."/>
            <person name="Polycarpo C.R."/>
            <person name="Fampa P."/>
            <person name="Melo A.C."/>
            <person name="Tanaka A.S."/>
            <person name="Balczun C."/>
            <person name="Oliveira J.H.M."/>
            <person name="Goncalves R."/>
            <person name="Lazoski C."/>
            <person name="Pereira M.A."/>
            <person name="Rivera-Pomar R."/>
            <person name="Diambra L."/>
            <person name="Schaub G.A."/>
            <person name="Garcia E.S."/>
            <person name="Azambuja P."/>
            <person name="Braz G.R.C."/>
            <person name="Oliveira P.L."/>
        </authorList>
    </citation>
    <scope>NUCLEOTIDE SEQUENCE</scope>
</reference>
<dbReference type="GeneID" id="141453308"/>
<dbReference type="RefSeq" id="XP_073982457.1">
    <property type="nucleotide sequence ID" value="XM_074126356.1"/>
</dbReference>
<evidence type="ECO:0000256" key="1">
    <source>
        <dbReference type="ARBA" id="ARBA00008468"/>
    </source>
</evidence>
<evidence type="ECO:0000256" key="2">
    <source>
        <dbReference type="SAM" id="MobiDB-lite"/>
    </source>
</evidence>
<dbReference type="InterPro" id="IPR019269">
    <property type="entry name" value="BLOC1_su2"/>
</dbReference>
<comment type="similarity">
    <text evidence="1">Belongs to the BLOC1S2 family.</text>
</comment>
<evidence type="ECO:0000313" key="5">
    <source>
        <dbReference type="Proteomes" id="UP000015103"/>
    </source>
</evidence>
<evidence type="ECO:0000313" key="4">
    <source>
        <dbReference type="EnsemblMetazoa" id="RPRC012389-PA"/>
    </source>
</evidence>
<dbReference type="EMBL" id="ACPB03018165">
    <property type="status" value="NOT_ANNOTATED_CDS"/>
    <property type="molecule type" value="Genomic_DNA"/>
</dbReference>
<proteinExistence type="evidence at transcript level"/>
<feature type="region of interest" description="Disordered" evidence="2">
    <location>
        <begin position="1"/>
        <end position="37"/>
    </location>
</feature>
<dbReference type="OMA" id="PMMQQID"/>
<dbReference type="GO" id="GO:0099078">
    <property type="term" value="C:BORC complex"/>
    <property type="evidence" value="ECO:0007669"/>
    <property type="project" value="TreeGrafter"/>
</dbReference>
<evidence type="ECO:0000313" key="3">
    <source>
        <dbReference type="EMBL" id="JAA75654.1"/>
    </source>
</evidence>
<reference evidence="5" key="2">
    <citation type="submission" date="2015-04" db="EMBL/GenBank/DDBJ databases">
        <authorList>
            <person name="Wilson R.K."/>
            <person name="Warren W."/>
            <person name="Dotson E."/>
            <person name="Oliveira P.L."/>
        </authorList>
    </citation>
    <scope>NUCLEOTIDE SEQUENCE</scope>
</reference>